<name>A0ABD4TUC8_9CORY</name>
<protein>
    <submittedName>
        <fullName evidence="2">Uncharacterized protein</fullName>
    </submittedName>
</protein>
<sequence>MLHTTNDDSAQAAALLRRVPTAVFVVVYGALVVVLASLAVALYVYQHNAPQETRLQRELVFLPEAPQADVASIEASIRPYLIANAEVHEAHRGAAVRGDITDTAVQDVDSFSGHLSRLLQQNCIPGVELRTGSNLNMSLWDYCHDAPAPESIAQQMRLAVGYDADFVGFLHYPFGQKVKVTWMNVADEADRDSLIAMWEEVGLPDGFVEVIYQAYGAGEVTTLEIDNKGKHDLQTHPTPDTQ</sequence>
<dbReference type="EMBL" id="JAGPYW010000012">
    <property type="protein sequence ID" value="MCQ4614908.1"/>
    <property type="molecule type" value="Genomic_DNA"/>
</dbReference>
<keyword evidence="1" id="KW-0812">Transmembrane</keyword>
<gene>
    <name evidence="2" type="ORF">KBX22_09215</name>
</gene>
<keyword evidence="1" id="KW-0472">Membrane</keyword>
<comment type="caution">
    <text evidence="2">The sequence shown here is derived from an EMBL/GenBank/DDBJ whole genome shotgun (WGS) entry which is preliminary data.</text>
</comment>
<dbReference type="RefSeq" id="WP_256001228.1">
    <property type="nucleotide sequence ID" value="NZ_JAGPYW010000012.1"/>
</dbReference>
<reference evidence="2 3" key="1">
    <citation type="submission" date="2021-04" db="EMBL/GenBank/DDBJ databases">
        <title>Corynebacterium genitalium sp. nov. and Corynebacterium genitalium sp. nov., two new species of the genus Corynebacterium.</title>
        <authorList>
            <person name="Jaen-Luchoro D."/>
            <person name="Pinyeiro-Iglesias B."/>
            <person name="Al-Shaer S."/>
            <person name="Karlsson R."/>
            <person name="Gonzales-Siles L."/>
            <person name="Cardew S."/>
            <person name="Jensie-Markopolous S."/>
            <person name="Ohlen M."/>
            <person name="Inganas E."/>
            <person name="Moore E.R.B."/>
        </authorList>
    </citation>
    <scope>NUCLEOTIDE SEQUENCE [LARGE SCALE GENOMIC DNA]</scope>
    <source>
        <strain evidence="2 3">CCUG 55013</strain>
    </source>
</reference>
<dbReference type="AlphaFoldDB" id="A0ABD4TUC8"/>
<evidence type="ECO:0000313" key="2">
    <source>
        <dbReference type="EMBL" id="MCQ4614908.1"/>
    </source>
</evidence>
<keyword evidence="1" id="KW-1133">Transmembrane helix</keyword>
<evidence type="ECO:0000313" key="3">
    <source>
        <dbReference type="Proteomes" id="UP001205080"/>
    </source>
</evidence>
<feature type="transmembrane region" description="Helical" evidence="1">
    <location>
        <begin position="22"/>
        <end position="45"/>
    </location>
</feature>
<proteinExistence type="predicted"/>
<dbReference type="Proteomes" id="UP001205080">
    <property type="component" value="Unassembled WGS sequence"/>
</dbReference>
<evidence type="ECO:0000256" key="1">
    <source>
        <dbReference type="SAM" id="Phobius"/>
    </source>
</evidence>
<accession>A0ABD4TUC8</accession>
<organism evidence="2 3">
    <name type="scientific">Corynebacterium pseudogenitalium</name>
    <dbReference type="NCBI Taxonomy" id="38303"/>
    <lineage>
        <taxon>Bacteria</taxon>
        <taxon>Bacillati</taxon>
        <taxon>Actinomycetota</taxon>
        <taxon>Actinomycetes</taxon>
        <taxon>Mycobacteriales</taxon>
        <taxon>Corynebacteriaceae</taxon>
        <taxon>Corynebacterium</taxon>
    </lineage>
</organism>